<protein>
    <submittedName>
        <fullName evidence="1">Uncharacterized protein</fullName>
    </submittedName>
</protein>
<reference evidence="1" key="1">
    <citation type="journal article" date="2014" name="Int. J. Syst. Evol. Microbiol.">
        <title>Complete genome sequence of Corynebacterium casei LMG S-19264T (=DSM 44701T), isolated from a smear-ripened cheese.</title>
        <authorList>
            <consortium name="US DOE Joint Genome Institute (JGI-PGF)"/>
            <person name="Walter F."/>
            <person name="Albersmeier A."/>
            <person name="Kalinowski J."/>
            <person name="Ruckert C."/>
        </authorList>
    </citation>
    <scope>NUCLEOTIDE SEQUENCE</scope>
    <source>
        <strain evidence="1">CGMCC 1.12785</strain>
    </source>
</reference>
<reference evidence="1" key="2">
    <citation type="submission" date="2020-09" db="EMBL/GenBank/DDBJ databases">
        <authorList>
            <person name="Sun Q."/>
            <person name="Zhou Y."/>
        </authorList>
    </citation>
    <scope>NUCLEOTIDE SEQUENCE</scope>
    <source>
        <strain evidence="1">CGMCC 1.12785</strain>
    </source>
</reference>
<dbReference type="AlphaFoldDB" id="A0A8J2TXC5"/>
<keyword evidence="2" id="KW-1185">Reference proteome</keyword>
<dbReference type="RefSeq" id="WP_188550048.1">
    <property type="nucleotide sequence ID" value="NZ_BMFY01000004.1"/>
</dbReference>
<gene>
    <name evidence="1" type="ORF">GCM10011333_12330</name>
</gene>
<proteinExistence type="predicted"/>
<accession>A0A8J2TXC5</accession>
<evidence type="ECO:0000313" key="1">
    <source>
        <dbReference type="EMBL" id="GGA11024.1"/>
    </source>
</evidence>
<dbReference type="EMBL" id="BMFY01000004">
    <property type="protein sequence ID" value="GGA11024.1"/>
    <property type="molecule type" value="Genomic_DNA"/>
</dbReference>
<name>A0A8J2TXC5_9MICO</name>
<sequence length="60" mass="6424">MATVILSLAVIANAVSIILVVRTATLMRRRVEALETAIAEGKHISGTRFVGLDGDLRDCD</sequence>
<dbReference type="Proteomes" id="UP000616114">
    <property type="component" value="Unassembled WGS sequence"/>
</dbReference>
<comment type="caution">
    <text evidence="1">The sequence shown here is derived from an EMBL/GenBank/DDBJ whole genome shotgun (WGS) entry which is preliminary data.</text>
</comment>
<organism evidence="1 2">
    <name type="scientific">Sediminivirga luteola</name>
    <dbReference type="NCBI Taxonomy" id="1774748"/>
    <lineage>
        <taxon>Bacteria</taxon>
        <taxon>Bacillati</taxon>
        <taxon>Actinomycetota</taxon>
        <taxon>Actinomycetes</taxon>
        <taxon>Micrococcales</taxon>
        <taxon>Brevibacteriaceae</taxon>
        <taxon>Sediminivirga</taxon>
    </lineage>
</organism>
<evidence type="ECO:0000313" key="2">
    <source>
        <dbReference type="Proteomes" id="UP000616114"/>
    </source>
</evidence>